<dbReference type="Pfam" id="PF05016">
    <property type="entry name" value="ParE_toxin"/>
    <property type="match status" value="1"/>
</dbReference>
<organism evidence="3 4">
    <name type="scientific">Roseofilum reptotaenium AO1-A</name>
    <dbReference type="NCBI Taxonomy" id="1925591"/>
    <lineage>
        <taxon>Bacteria</taxon>
        <taxon>Bacillati</taxon>
        <taxon>Cyanobacteriota</taxon>
        <taxon>Cyanophyceae</taxon>
        <taxon>Desertifilales</taxon>
        <taxon>Desertifilaceae</taxon>
        <taxon>Roseofilum</taxon>
    </lineage>
</organism>
<comment type="caution">
    <text evidence="3">The sequence shown here is derived from an EMBL/GenBank/DDBJ whole genome shotgun (WGS) entry which is preliminary data.</text>
</comment>
<reference evidence="3" key="1">
    <citation type="submission" date="2016-10" db="EMBL/GenBank/DDBJ databases">
        <title>CRISPR-Cas defence system in Roseofilum reptotaenium: evidence of a bacteriophage-cyanobacterium arms race in the coral black band disease.</title>
        <authorList>
            <person name="Buerger P."/>
            <person name="Wood-Charlson E.M."/>
            <person name="Weynberg K.D."/>
            <person name="Willis B."/>
            <person name="Van Oppen M.J."/>
        </authorList>
    </citation>
    <scope>NUCLEOTIDE SEQUENCE [LARGE SCALE GENOMIC DNA]</scope>
    <source>
        <strain evidence="3">AO1-A</strain>
    </source>
</reference>
<dbReference type="AlphaFoldDB" id="A0A1L9QLE0"/>
<dbReference type="Gene3D" id="3.30.2310.20">
    <property type="entry name" value="RelE-like"/>
    <property type="match status" value="1"/>
</dbReference>
<dbReference type="InterPro" id="IPR007712">
    <property type="entry name" value="RelE/ParE_toxin"/>
</dbReference>
<keyword evidence="4" id="KW-1185">Reference proteome</keyword>
<evidence type="ECO:0000256" key="1">
    <source>
        <dbReference type="ARBA" id="ARBA00006226"/>
    </source>
</evidence>
<dbReference type="EMBL" id="MLAW01000052">
    <property type="protein sequence ID" value="OJJ19651.1"/>
    <property type="molecule type" value="Genomic_DNA"/>
</dbReference>
<name>A0A1L9QLE0_9CYAN</name>
<protein>
    <submittedName>
        <fullName evidence="3">Plasmid stabilization protein</fullName>
    </submittedName>
</protein>
<dbReference type="PANTHER" id="PTHR33755">
    <property type="entry name" value="TOXIN PARE1-RELATED"/>
    <property type="match status" value="1"/>
</dbReference>
<evidence type="ECO:0000313" key="3">
    <source>
        <dbReference type="EMBL" id="OJJ19651.1"/>
    </source>
</evidence>
<evidence type="ECO:0000313" key="4">
    <source>
        <dbReference type="Proteomes" id="UP000183940"/>
    </source>
</evidence>
<dbReference type="InterPro" id="IPR051803">
    <property type="entry name" value="TA_system_RelE-like_toxin"/>
</dbReference>
<dbReference type="STRING" id="1925591.BI308_21555"/>
<comment type="similarity">
    <text evidence="1">Belongs to the RelE toxin family.</text>
</comment>
<proteinExistence type="inferred from homology"/>
<gene>
    <name evidence="3" type="ORF">BI308_21555</name>
</gene>
<dbReference type="NCBIfam" id="TIGR02385">
    <property type="entry name" value="RelE_StbE"/>
    <property type="match status" value="1"/>
</dbReference>
<evidence type="ECO:0000256" key="2">
    <source>
        <dbReference type="ARBA" id="ARBA00022649"/>
    </source>
</evidence>
<dbReference type="InterPro" id="IPR035093">
    <property type="entry name" value="RelE/ParE_toxin_dom_sf"/>
</dbReference>
<keyword evidence="2" id="KW-1277">Toxin-antitoxin system</keyword>
<accession>A0A1L9QLE0</accession>
<dbReference type="PANTHER" id="PTHR33755:SF6">
    <property type="entry name" value="PLASMID STABILIZATION SYSTEM PROTEIN"/>
    <property type="match status" value="1"/>
</dbReference>
<sequence>MNRYIIAPSASRDLNQIIDYFSEFNIEKGERWIAAFQKKCKNLMNFPKLGRTYGEIREGLRGVPLNGYIILYQITDDTLEILRVVHGSRNLNALFEPDEEERE</sequence>
<dbReference type="Proteomes" id="UP000183940">
    <property type="component" value="Unassembled WGS sequence"/>
</dbReference>